<dbReference type="Proteomes" id="UP000578449">
    <property type="component" value="Unassembled WGS sequence"/>
</dbReference>
<dbReference type="AlphaFoldDB" id="A0A840PGQ8"/>
<reference evidence="2 3" key="1">
    <citation type="submission" date="2020-08" db="EMBL/GenBank/DDBJ databases">
        <title>Genomic Encyclopedia of Type Strains, Phase IV (KMG-IV): sequencing the most valuable type-strain genomes for metagenomic binning, comparative biology and taxonomic classification.</title>
        <authorList>
            <person name="Goeker M."/>
        </authorList>
    </citation>
    <scope>NUCLEOTIDE SEQUENCE [LARGE SCALE GENOMIC DNA]</scope>
    <source>
        <strain evidence="2 3">DSM 45615</strain>
    </source>
</reference>
<evidence type="ECO:0000259" key="1">
    <source>
        <dbReference type="Pfam" id="PF13271"/>
    </source>
</evidence>
<dbReference type="RefSeq" id="WP_185055608.1">
    <property type="nucleotide sequence ID" value="NZ_BAABIX010000033.1"/>
</dbReference>
<evidence type="ECO:0000313" key="3">
    <source>
        <dbReference type="Proteomes" id="UP000578449"/>
    </source>
</evidence>
<sequence>MRVFISSTRKGLEEERDSLPGLITALGHTPVRFEDFSAQTTPSREACLAALESADVCLFILGPNYGHVFPETGQSATHDEWVHAQRLGTPRLVYRKTGVIFEPDQHKFTRIVEAYATGVFRDSFSNSVELQTKVVKGLRELDSKPSPLEFRRLTQKPPLIWIADDDRVHSFGSSQDSLLELHVLPMDYPGYSAREMDRFTDSLVSRVRGTEYIESGQALHLFRSQDHAAVSIESNQHRAWDKPQKGEIREVRLYKTGQVSVRSTLPRDQMGSILDPEALPKQLAEMLRFIGALGIIQQGHVVVAAGVPSDGLISVDTFDPHRLRTRAQPLGFGRSAGMYRTEPDESISLAALENGAHEVGSDLSRALFGRLRT</sequence>
<feature type="domain" description="DUF4062" evidence="1">
    <location>
        <begin position="2"/>
        <end position="84"/>
    </location>
</feature>
<gene>
    <name evidence="2" type="ORF">HNP84_008506</name>
</gene>
<accession>A0A840PGQ8</accession>
<dbReference type="EMBL" id="JACHGN010000025">
    <property type="protein sequence ID" value="MBB5138748.1"/>
    <property type="molecule type" value="Genomic_DNA"/>
</dbReference>
<dbReference type="Pfam" id="PF13271">
    <property type="entry name" value="DUF4062"/>
    <property type="match status" value="1"/>
</dbReference>
<comment type="caution">
    <text evidence="2">The sequence shown here is derived from an EMBL/GenBank/DDBJ whole genome shotgun (WGS) entry which is preliminary data.</text>
</comment>
<organism evidence="2 3">
    <name type="scientific">Thermocatellispora tengchongensis</name>
    <dbReference type="NCBI Taxonomy" id="1073253"/>
    <lineage>
        <taxon>Bacteria</taxon>
        <taxon>Bacillati</taxon>
        <taxon>Actinomycetota</taxon>
        <taxon>Actinomycetes</taxon>
        <taxon>Streptosporangiales</taxon>
        <taxon>Streptosporangiaceae</taxon>
        <taxon>Thermocatellispora</taxon>
    </lineage>
</organism>
<proteinExistence type="predicted"/>
<dbReference type="InterPro" id="IPR025139">
    <property type="entry name" value="DUF4062"/>
</dbReference>
<protein>
    <recommendedName>
        <fullName evidence="1">DUF4062 domain-containing protein</fullName>
    </recommendedName>
</protein>
<name>A0A840PGQ8_9ACTN</name>
<evidence type="ECO:0000313" key="2">
    <source>
        <dbReference type="EMBL" id="MBB5138748.1"/>
    </source>
</evidence>
<keyword evidence="3" id="KW-1185">Reference proteome</keyword>